<reference evidence="2 3" key="1">
    <citation type="submission" date="2020-04" db="EMBL/GenBank/DDBJ databases">
        <authorList>
            <person name="De Canck E."/>
        </authorList>
    </citation>
    <scope>NUCLEOTIDE SEQUENCE [LARGE SCALE GENOMIC DNA]</scope>
    <source>
        <strain evidence="2 3">LMG 29542</strain>
    </source>
</reference>
<feature type="compositionally biased region" description="Low complexity" evidence="1">
    <location>
        <begin position="149"/>
        <end position="161"/>
    </location>
</feature>
<evidence type="ECO:0000313" key="3">
    <source>
        <dbReference type="Proteomes" id="UP000494363"/>
    </source>
</evidence>
<proteinExistence type="predicted"/>
<evidence type="ECO:0000313" key="2">
    <source>
        <dbReference type="EMBL" id="CAB3764308.1"/>
    </source>
</evidence>
<accession>A0A6J5ECV1</accession>
<keyword evidence="3" id="KW-1185">Reference proteome</keyword>
<dbReference type="EMBL" id="CADIKH010000024">
    <property type="protein sequence ID" value="CAB3764308.1"/>
    <property type="molecule type" value="Genomic_DNA"/>
</dbReference>
<sequence>MIDDCTSPIAIYGTSFPAITSSGSTGVASRFSIVPRSRSRVIARPVIITIVSVRIVPIRPGTTLYCVMPSGLYNLWICTSKAAGVPFRCASGPVMSLSATACAMPGSAASGACVAVGSVASASTSSAGRSPRNSRREKSTGIDTTNVTSPRASARRPASSSGRVSTI</sequence>
<dbReference type="AlphaFoldDB" id="A0A6J5ECV1"/>
<protein>
    <submittedName>
        <fullName evidence="2">Uncharacterized protein</fullName>
    </submittedName>
</protein>
<name>A0A6J5ECV1_9BURK</name>
<feature type="region of interest" description="Disordered" evidence="1">
    <location>
        <begin position="123"/>
        <end position="167"/>
    </location>
</feature>
<gene>
    <name evidence="2" type="ORF">LMG29542_04841</name>
</gene>
<evidence type="ECO:0000256" key="1">
    <source>
        <dbReference type="SAM" id="MobiDB-lite"/>
    </source>
</evidence>
<dbReference type="Proteomes" id="UP000494363">
    <property type="component" value="Unassembled WGS sequence"/>
</dbReference>
<organism evidence="2 3">
    <name type="scientific">Paraburkholderia humisilvae</name>
    <dbReference type="NCBI Taxonomy" id="627669"/>
    <lineage>
        <taxon>Bacteria</taxon>
        <taxon>Pseudomonadati</taxon>
        <taxon>Pseudomonadota</taxon>
        <taxon>Betaproteobacteria</taxon>
        <taxon>Burkholderiales</taxon>
        <taxon>Burkholderiaceae</taxon>
        <taxon>Paraburkholderia</taxon>
    </lineage>
</organism>